<dbReference type="CTD" id="13217335"/>
<protein>
    <submittedName>
        <fullName evidence="2">DUF1064 domain-containing protein</fullName>
    </submittedName>
</protein>
<dbReference type="InParanoid" id="C8JQS8"/>
<dbReference type="PaxDb" id="6239-F11A5.18"/>
<reference evidence="2 3" key="1">
    <citation type="journal article" date="1998" name="Science">
        <title>Genome sequence of the nematode C. elegans: a platform for investigating biology.</title>
        <authorList>
            <consortium name="The C. elegans sequencing consortium"/>
            <person name="Sulson J.E."/>
            <person name="Waterston R."/>
        </authorList>
    </citation>
    <scope>NUCLEOTIDE SEQUENCE [LARGE SCALE GENOMIC DNA]</scope>
    <source>
        <strain evidence="2 3">Bristol N2</strain>
    </source>
</reference>
<dbReference type="HOGENOM" id="CLU_1940015_0_0_1"/>
<dbReference type="EMBL" id="BX284605">
    <property type="protein sequence ID" value="CBB16117.1"/>
    <property type="molecule type" value="Genomic_DNA"/>
</dbReference>
<dbReference type="RefSeq" id="NP_001256701.1">
    <property type="nucleotide sequence ID" value="NM_001269772.1"/>
</dbReference>
<feature type="compositionally biased region" description="Polar residues" evidence="1">
    <location>
        <begin position="1"/>
        <end position="19"/>
    </location>
</feature>
<dbReference type="PANTHER" id="PTHR36946:SF1">
    <property type="entry name" value="DUF1064 DOMAIN-CONTAINING PROTEIN-RELATED"/>
    <property type="match status" value="1"/>
</dbReference>
<proteinExistence type="predicted"/>
<sequence>MINPNPSHVKWSKNNSTGPHIQKKEVRNTIKQLLYQHKAKRNYIDYLCKTAVEQEIFNEADAEKIRSIYWKIDKAFYFGYLNILLLDPEYKEYKAQNVDPEGIVKLKVFSDKYLEDKKQDALLRWKYIDS</sequence>
<evidence type="ECO:0000313" key="4">
    <source>
        <dbReference type="WormBase" id="F11A5.18"/>
    </source>
</evidence>
<evidence type="ECO:0000256" key="1">
    <source>
        <dbReference type="SAM" id="MobiDB-lite"/>
    </source>
</evidence>
<dbReference type="PhylomeDB" id="C8JQS8"/>
<dbReference type="AGR" id="WB:WBGene00045511"/>
<organism evidence="2 3">
    <name type="scientific">Caenorhabditis elegans</name>
    <dbReference type="NCBI Taxonomy" id="6239"/>
    <lineage>
        <taxon>Eukaryota</taxon>
        <taxon>Metazoa</taxon>
        <taxon>Ecdysozoa</taxon>
        <taxon>Nematoda</taxon>
        <taxon>Chromadorea</taxon>
        <taxon>Rhabditida</taxon>
        <taxon>Rhabditina</taxon>
        <taxon>Rhabditomorpha</taxon>
        <taxon>Rhabditoidea</taxon>
        <taxon>Rhabditidae</taxon>
        <taxon>Peloderinae</taxon>
        <taxon>Caenorhabditis</taxon>
    </lineage>
</organism>
<dbReference type="WormBase" id="F11A5.18">
    <property type="protein sequence ID" value="CE43985"/>
    <property type="gene ID" value="WBGene00045511"/>
</dbReference>
<gene>
    <name evidence="2" type="ORF">CELE_F11A5.18</name>
    <name evidence="2 4" type="ORF">F11A5.18</name>
</gene>
<dbReference type="GeneID" id="13217335"/>
<keyword evidence="3" id="KW-1185">Reference proteome</keyword>
<dbReference type="Proteomes" id="UP000001940">
    <property type="component" value="Chromosome V"/>
</dbReference>
<evidence type="ECO:0000313" key="2">
    <source>
        <dbReference type="EMBL" id="CBB16117.1"/>
    </source>
</evidence>
<evidence type="ECO:0000313" key="3">
    <source>
        <dbReference type="Proteomes" id="UP000001940"/>
    </source>
</evidence>
<feature type="region of interest" description="Disordered" evidence="1">
    <location>
        <begin position="1"/>
        <end position="20"/>
    </location>
</feature>
<name>C8JQS8_CAEEL</name>
<dbReference type="PANTHER" id="PTHR36946">
    <property type="entry name" value="PROTEIN CBG13897-RELATED"/>
    <property type="match status" value="1"/>
</dbReference>
<accession>C8JQS8</accession>
<dbReference type="Bgee" id="WBGene00045511">
    <property type="expression patterns" value="Expressed in pharyngeal muscle cell (C elegans) and 1 other cell type or tissue"/>
</dbReference>
<dbReference type="AlphaFoldDB" id="C8JQS8"/>
<dbReference type="KEGG" id="cel:CELE_F11A5.18"/>
<dbReference type="SMR" id="C8JQS8"/>